<evidence type="ECO:0000313" key="10">
    <source>
        <dbReference type="EMBL" id="BCO09210.1"/>
    </source>
</evidence>
<dbReference type="PIRSF" id="PIRSF015617">
    <property type="entry name" value="Adensltrnsf_CobA"/>
    <property type="match status" value="1"/>
</dbReference>
<evidence type="ECO:0000256" key="8">
    <source>
        <dbReference type="ARBA" id="ARBA00048555"/>
    </source>
</evidence>
<evidence type="ECO:0000256" key="1">
    <source>
        <dbReference type="ARBA" id="ARBA00005121"/>
    </source>
</evidence>
<evidence type="ECO:0000256" key="7">
    <source>
        <dbReference type="ARBA" id="ARBA00033354"/>
    </source>
</evidence>
<dbReference type="InterPro" id="IPR027417">
    <property type="entry name" value="P-loop_NTPase"/>
</dbReference>
<protein>
    <recommendedName>
        <fullName evidence="3">corrinoid adenosyltransferase</fullName>
        <ecNumber evidence="3">2.5.1.17</ecNumber>
    </recommendedName>
    <alternativeName>
        <fullName evidence="5">Cob(II)alamin adenosyltransferase</fullName>
    </alternativeName>
    <alternativeName>
        <fullName evidence="7">Cob(II)yrinic acid a,c-diamide adenosyltransferase</fullName>
    </alternativeName>
    <alternativeName>
        <fullName evidence="6">Cobinamide/cobalamin adenosyltransferase</fullName>
    </alternativeName>
</protein>
<accession>A0A915U1R4</accession>
<dbReference type="PANTHER" id="PTHR46638:SF1">
    <property type="entry name" value="CORRINOID ADENOSYLTRANSFERASE"/>
    <property type="match status" value="1"/>
</dbReference>
<dbReference type="GO" id="GO:0008817">
    <property type="term" value="F:corrinoid adenosyltransferase activity"/>
    <property type="evidence" value="ECO:0007669"/>
    <property type="project" value="UniProtKB-EC"/>
</dbReference>
<keyword evidence="11" id="KW-1185">Reference proteome</keyword>
<gene>
    <name evidence="10" type="primary">cobO</name>
    <name evidence="10" type="ORF">GF1_15860</name>
</gene>
<comment type="similarity">
    <text evidence="2">Belongs to the Cob(I)alamin adenosyltransferase family.</text>
</comment>
<dbReference type="SUPFAM" id="SSF52540">
    <property type="entry name" value="P-loop containing nucleoside triphosphate hydrolases"/>
    <property type="match status" value="1"/>
</dbReference>
<dbReference type="Proteomes" id="UP001063350">
    <property type="component" value="Chromosome"/>
</dbReference>
<dbReference type="InterPro" id="IPR003724">
    <property type="entry name" value="CblAdoTrfase_CobA"/>
</dbReference>
<dbReference type="EC" id="2.5.1.17" evidence="3"/>
<comment type="catalytic activity">
    <reaction evidence="9">
        <text>2 cob(II)alamin + reduced [electron-transfer flavoprotein] + 2 ATP = 2 adenosylcob(III)alamin + 2 triphosphate + oxidized [electron-transfer flavoprotein] + 3 H(+)</text>
        <dbReference type="Rhea" id="RHEA:28671"/>
        <dbReference type="Rhea" id="RHEA-COMP:10685"/>
        <dbReference type="Rhea" id="RHEA-COMP:10686"/>
        <dbReference type="ChEBI" id="CHEBI:15378"/>
        <dbReference type="ChEBI" id="CHEBI:16304"/>
        <dbReference type="ChEBI" id="CHEBI:18036"/>
        <dbReference type="ChEBI" id="CHEBI:18408"/>
        <dbReference type="ChEBI" id="CHEBI:30616"/>
        <dbReference type="ChEBI" id="CHEBI:57692"/>
        <dbReference type="ChEBI" id="CHEBI:58307"/>
        <dbReference type="EC" id="2.5.1.17"/>
    </reaction>
</comment>
<evidence type="ECO:0000313" key="11">
    <source>
        <dbReference type="Proteomes" id="UP001063350"/>
    </source>
</evidence>
<dbReference type="EMBL" id="AP024233">
    <property type="protein sequence ID" value="BCO09210.1"/>
    <property type="molecule type" value="Genomic_DNA"/>
</dbReference>
<evidence type="ECO:0000256" key="6">
    <source>
        <dbReference type="ARBA" id="ARBA00033334"/>
    </source>
</evidence>
<dbReference type="RefSeq" id="WP_267929071.1">
    <property type="nucleotide sequence ID" value="NZ_AP024233.1"/>
</dbReference>
<dbReference type="Pfam" id="PF02572">
    <property type="entry name" value="CobA_CobO_BtuR"/>
    <property type="match status" value="1"/>
</dbReference>
<evidence type="ECO:0000256" key="2">
    <source>
        <dbReference type="ARBA" id="ARBA00007487"/>
    </source>
</evidence>
<dbReference type="CDD" id="cd00561">
    <property type="entry name" value="CobA_ACA"/>
    <property type="match status" value="1"/>
</dbReference>
<dbReference type="NCBIfam" id="TIGR00708">
    <property type="entry name" value="cobA"/>
    <property type="match status" value="1"/>
</dbReference>
<dbReference type="GO" id="GO:0009236">
    <property type="term" value="P:cobalamin biosynthetic process"/>
    <property type="evidence" value="ECO:0007669"/>
    <property type="project" value="InterPro"/>
</dbReference>
<dbReference type="NCBIfam" id="NF004637">
    <property type="entry name" value="PRK05986.1"/>
    <property type="match status" value="1"/>
</dbReference>
<dbReference type="GO" id="GO:0005524">
    <property type="term" value="F:ATP binding"/>
    <property type="evidence" value="ECO:0007669"/>
    <property type="project" value="InterPro"/>
</dbReference>
<evidence type="ECO:0000256" key="3">
    <source>
        <dbReference type="ARBA" id="ARBA00012454"/>
    </source>
</evidence>
<proteinExistence type="inferred from homology"/>
<dbReference type="PANTHER" id="PTHR46638">
    <property type="entry name" value="CORRINOID ADENOSYLTRANSFERASE"/>
    <property type="match status" value="1"/>
</dbReference>
<comment type="catalytic activity">
    <reaction evidence="8">
        <text>2 cob(II)yrinate a,c diamide + reduced [electron-transfer flavoprotein] + 2 ATP = 2 adenosylcob(III)yrinate a,c-diamide + 2 triphosphate + oxidized [electron-transfer flavoprotein] + 3 H(+)</text>
        <dbReference type="Rhea" id="RHEA:11528"/>
        <dbReference type="Rhea" id="RHEA-COMP:10685"/>
        <dbReference type="Rhea" id="RHEA-COMP:10686"/>
        <dbReference type="ChEBI" id="CHEBI:15378"/>
        <dbReference type="ChEBI" id="CHEBI:18036"/>
        <dbReference type="ChEBI" id="CHEBI:30616"/>
        <dbReference type="ChEBI" id="CHEBI:57692"/>
        <dbReference type="ChEBI" id="CHEBI:58307"/>
        <dbReference type="ChEBI" id="CHEBI:58503"/>
        <dbReference type="ChEBI" id="CHEBI:58537"/>
        <dbReference type="EC" id="2.5.1.17"/>
    </reaction>
</comment>
<organism evidence="10 11">
    <name type="scientific">Desulfolithobacter dissulfuricans</name>
    <dbReference type="NCBI Taxonomy" id="2795293"/>
    <lineage>
        <taxon>Bacteria</taxon>
        <taxon>Pseudomonadati</taxon>
        <taxon>Thermodesulfobacteriota</taxon>
        <taxon>Desulfobulbia</taxon>
        <taxon>Desulfobulbales</taxon>
        <taxon>Desulfobulbaceae</taxon>
        <taxon>Desulfolithobacter</taxon>
    </lineage>
</organism>
<name>A0A915U1R4_9BACT</name>
<evidence type="ECO:0000256" key="5">
    <source>
        <dbReference type="ARBA" id="ARBA00031529"/>
    </source>
</evidence>
<reference evidence="10" key="1">
    <citation type="submission" date="2020-12" db="EMBL/GenBank/DDBJ databases">
        <title>Desulfobium dissulfuricans gen. nov., sp. nov., a novel mesophilic, sulfate-reducing bacterium isolated from a deep-sea hydrothermal vent.</title>
        <authorList>
            <person name="Hashimoto Y."/>
            <person name="Tame A."/>
            <person name="Sawayama S."/>
            <person name="Miyazaki J."/>
            <person name="Takai K."/>
            <person name="Nakagawa S."/>
        </authorList>
    </citation>
    <scope>NUCLEOTIDE SEQUENCE</scope>
    <source>
        <strain evidence="10">GF1</strain>
    </source>
</reference>
<comment type="function">
    <text evidence="4">Required for both de novo synthesis of the corrin ring for the assimilation of exogenous corrinoids. Participates in the adenosylation of a variety of incomplete and complete corrinoids.</text>
</comment>
<sequence length="179" mass="19814">MADKTTGARGLFLLFTGNGKGKTTAALGLAMRALGHGQRVAMIQFIKGSWKYGELEAARRFEDLLDFHVMGRGFTWKSDDLDKDIALAREAWAFACQTLAAGRHQLVILDELTYLITYDMLGEDEVIRALAARPKSMHVVVTGRGATDGLIEAADLVTEMREIKHPYRQGIKAQKGIEF</sequence>
<comment type="pathway">
    <text evidence="1">Cofactor biosynthesis; adenosylcobalamin biosynthesis; adenosylcobalamin from cob(II)yrinate a,c-diamide: step 2/7.</text>
</comment>
<dbReference type="AlphaFoldDB" id="A0A915U1R4"/>
<dbReference type="Gene3D" id="3.40.50.300">
    <property type="entry name" value="P-loop containing nucleotide triphosphate hydrolases"/>
    <property type="match status" value="1"/>
</dbReference>
<evidence type="ECO:0000256" key="9">
    <source>
        <dbReference type="ARBA" id="ARBA00048692"/>
    </source>
</evidence>
<evidence type="ECO:0000256" key="4">
    <source>
        <dbReference type="ARBA" id="ARBA00024929"/>
    </source>
</evidence>
<dbReference type="KEGG" id="ddu:GF1_15860"/>